<dbReference type="InterPro" id="IPR007569">
    <property type="entry name" value="DUF559"/>
</dbReference>
<accession>A0AA49X254</accession>
<protein>
    <submittedName>
        <fullName evidence="2">Endonuclease</fullName>
    </submittedName>
</protein>
<dbReference type="Gene3D" id="3.40.960.10">
    <property type="entry name" value="VSR Endonuclease"/>
    <property type="match status" value="1"/>
</dbReference>
<proteinExistence type="predicted"/>
<feature type="domain" description="DUF559" evidence="1">
    <location>
        <begin position="94"/>
        <end position="152"/>
    </location>
</feature>
<name>A0AA49X254_9VIRU</name>
<dbReference type="GO" id="GO:0004519">
    <property type="term" value="F:endonuclease activity"/>
    <property type="evidence" value="ECO:0007669"/>
    <property type="project" value="UniProtKB-KW"/>
</dbReference>
<sequence length="175" mass="21025">MSEVIGNEIINSNYLDYKDFLSHEELEIFSFYMYEADPRRLKGFEDIFGNFFGTKKEKPIWKNTKHEKIFKNLYPFLKSQMVFGLGKGAYTKYGVLKYTADFYWEEENKIYEIDGNSHKTELQKLKDKKRDLILELEFGIKTVRYTNKQVEQMLLERIRENKVVERFGEQFVFGT</sequence>
<keyword evidence="2" id="KW-0378">Hydrolase</keyword>
<organism evidence="2">
    <name type="scientific">Staphylococcus phage HS06</name>
    <dbReference type="NCBI Taxonomy" id="3056400"/>
    <lineage>
        <taxon>Viruses</taxon>
    </lineage>
</organism>
<evidence type="ECO:0000259" key="1">
    <source>
        <dbReference type="Pfam" id="PF04480"/>
    </source>
</evidence>
<reference evidence="2" key="1">
    <citation type="submission" date="2023-04" db="EMBL/GenBank/DDBJ databases">
        <title>The human skin virome in hidradenitis suppurativa patients.</title>
        <authorList>
            <person name="Jansen D."/>
        </authorList>
    </citation>
    <scope>NUCLEOTIDE SEQUENCE</scope>
    <source>
        <strain evidence="2">VC3_JansenPhageC</strain>
    </source>
</reference>
<evidence type="ECO:0000313" key="2">
    <source>
        <dbReference type="EMBL" id="WLJ25683.1"/>
    </source>
</evidence>
<dbReference type="EMBL" id="OQ890314">
    <property type="protein sequence ID" value="WLJ25683.1"/>
    <property type="molecule type" value="Genomic_DNA"/>
</dbReference>
<keyword evidence="2" id="KW-0540">Nuclease</keyword>
<keyword evidence="2" id="KW-0255">Endonuclease</keyword>
<dbReference type="Pfam" id="PF04480">
    <property type="entry name" value="DUF559"/>
    <property type="match status" value="1"/>
</dbReference>